<protein>
    <submittedName>
        <fullName evidence="2">Hemerythrin domain-containing protein</fullName>
    </submittedName>
</protein>
<sequence>MLGNIISREHSYMVRLLIILDQKLNLLKQEKSINYLIINDIVSYLQRHSEMTHHPKEDLIYHYFLEHYGDNNNIANLLEEHKNLSETTKRFADLLEMVLQDAVVPNDVFREHLEHFIHQQKKHLDFEEREILPTLKRHFTEQDWLAVEKLWGSEDSDPLFGQSIDKEYQRLSEYMKSDG</sequence>
<dbReference type="AlphaFoldDB" id="A0A557PDT5"/>
<dbReference type="Proteomes" id="UP000319828">
    <property type="component" value="Unassembled WGS sequence"/>
</dbReference>
<dbReference type="OrthoDB" id="7349010at2"/>
<dbReference type="InterPro" id="IPR012312">
    <property type="entry name" value="Hemerythrin-like"/>
</dbReference>
<evidence type="ECO:0000313" key="3">
    <source>
        <dbReference type="Proteomes" id="UP000319828"/>
    </source>
</evidence>
<dbReference type="EMBL" id="VMKJ01000004">
    <property type="protein sequence ID" value="TVO38811.1"/>
    <property type="molecule type" value="Genomic_DNA"/>
</dbReference>
<reference evidence="2 3" key="1">
    <citation type="submission" date="2019-07" db="EMBL/GenBank/DDBJ databases">
        <title>The draft genome sequence of Vibrio algivorus M1486.</title>
        <authorList>
            <person name="Meng X."/>
        </authorList>
    </citation>
    <scope>NUCLEOTIDE SEQUENCE [LARGE SCALE GENOMIC DNA]</scope>
    <source>
        <strain evidence="2 3">M1486</strain>
    </source>
</reference>
<evidence type="ECO:0000313" key="2">
    <source>
        <dbReference type="EMBL" id="TVO38811.1"/>
    </source>
</evidence>
<organism evidence="2 3">
    <name type="scientific">Vibrio algivorus</name>
    <dbReference type="NCBI Taxonomy" id="1667024"/>
    <lineage>
        <taxon>Bacteria</taxon>
        <taxon>Pseudomonadati</taxon>
        <taxon>Pseudomonadota</taxon>
        <taxon>Gammaproteobacteria</taxon>
        <taxon>Vibrionales</taxon>
        <taxon>Vibrionaceae</taxon>
        <taxon>Vibrio</taxon>
    </lineage>
</organism>
<dbReference type="PANTHER" id="PTHR39966">
    <property type="entry name" value="BLL2471 PROTEIN-RELATED"/>
    <property type="match status" value="1"/>
</dbReference>
<accession>A0A557PDT5</accession>
<comment type="caution">
    <text evidence="2">The sequence shown here is derived from an EMBL/GenBank/DDBJ whole genome shotgun (WGS) entry which is preliminary data.</text>
</comment>
<feature type="domain" description="Hemerythrin-like" evidence="1">
    <location>
        <begin position="5"/>
        <end position="135"/>
    </location>
</feature>
<proteinExistence type="predicted"/>
<dbReference type="Gene3D" id="1.20.120.520">
    <property type="entry name" value="nmb1532 protein domain like"/>
    <property type="match status" value="1"/>
</dbReference>
<dbReference type="RefSeq" id="WP_144387512.1">
    <property type="nucleotide sequence ID" value="NZ_CANNCB010000010.1"/>
</dbReference>
<evidence type="ECO:0000259" key="1">
    <source>
        <dbReference type="Pfam" id="PF01814"/>
    </source>
</evidence>
<name>A0A557PDT5_9VIBR</name>
<dbReference type="PANTHER" id="PTHR39966:SF1">
    <property type="entry name" value="HEMERYTHRIN-LIKE DOMAIN-CONTAINING PROTEIN"/>
    <property type="match status" value="1"/>
</dbReference>
<dbReference type="Pfam" id="PF01814">
    <property type="entry name" value="Hemerythrin"/>
    <property type="match status" value="1"/>
</dbReference>
<dbReference type="GO" id="GO:0005886">
    <property type="term" value="C:plasma membrane"/>
    <property type="evidence" value="ECO:0007669"/>
    <property type="project" value="TreeGrafter"/>
</dbReference>
<gene>
    <name evidence="2" type="ORF">FOF44_03720</name>
</gene>